<proteinExistence type="predicted"/>
<protein>
    <submittedName>
        <fullName evidence="1">Uncharacterized protein</fullName>
    </submittedName>
</protein>
<reference evidence="1 2" key="1">
    <citation type="submission" date="2015-07" db="EMBL/GenBank/DDBJ databases">
        <title>The genome of Habropoda laboriosa.</title>
        <authorList>
            <person name="Pan H."/>
            <person name="Kapheim K."/>
        </authorList>
    </citation>
    <scope>NUCLEOTIDE SEQUENCE [LARGE SCALE GENOMIC DNA]</scope>
    <source>
        <strain evidence="1">0110345459</strain>
    </source>
</reference>
<name>A0A0L7RHH8_9HYME</name>
<sequence>MVLSFGRHSTKIFLKGKPVLFSRLKIPMKGTRYDDISTMQAAVLRVLKAISKAGL</sequence>
<keyword evidence="2" id="KW-1185">Reference proteome</keyword>
<dbReference type="AlphaFoldDB" id="A0A0L7RHH8"/>
<gene>
    <name evidence="1" type="ORF">WH47_08085</name>
</gene>
<accession>A0A0L7RHH8</accession>
<evidence type="ECO:0000313" key="1">
    <source>
        <dbReference type="EMBL" id="KOC70427.1"/>
    </source>
</evidence>
<evidence type="ECO:0000313" key="2">
    <source>
        <dbReference type="Proteomes" id="UP000053825"/>
    </source>
</evidence>
<organism evidence="1 2">
    <name type="scientific">Habropoda laboriosa</name>
    <dbReference type="NCBI Taxonomy" id="597456"/>
    <lineage>
        <taxon>Eukaryota</taxon>
        <taxon>Metazoa</taxon>
        <taxon>Ecdysozoa</taxon>
        <taxon>Arthropoda</taxon>
        <taxon>Hexapoda</taxon>
        <taxon>Insecta</taxon>
        <taxon>Pterygota</taxon>
        <taxon>Neoptera</taxon>
        <taxon>Endopterygota</taxon>
        <taxon>Hymenoptera</taxon>
        <taxon>Apocrita</taxon>
        <taxon>Aculeata</taxon>
        <taxon>Apoidea</taxon>
        <taxon>Anthophila</taxon>
        <taxon>Apidae</taxon>
        <taxon>Habropoda</taxon>
    </lineage>
</organism>
<dbReference type="EMBL" id="KQ414589">
    <property type="protein sequence ID" value="KOC70427.1"/>
    <property type="molecule type" value="Genomic_DNA"/>
</dbReference>
<dbReference type="Proteomes" id="UP000053825">
    <property type="component" value="Unassembled WGS sequence"/>
</dbReference>